<name>A0A7X3KW79_9GAMM</name>
<dbReference type="InterPro" id="IPR010982">
    <property type="entry name" value="Lambda_DNA-bd_dom_sf"/>
</dbReference>
<dbReference type="Gene3D" id="1.10.260.40">
    <property type="entry name" value="lambda repressor-like DNA-binding domains"/>
    <property type="match status" value="1"/>
</dbReference>
<dbReference type="SUPFAM" id="SSF47413">
    <property type="entry name" value="lambda repressor-like DNA-binding domains"/>
    <property type="match status" value="1"/>
</dbReference>
<accession>A0A7X3KW79</accession>
<dbReference type="Pfam" id="PF15943">
    <property type="entry name" value="YdaS_toxin"/>
    <property type="match status" value="1"/>
</dbReference>
<dbReference type="RefSeq" id="WP_160482701.1">
    <property type="nucleotide sequence ID" value="NZ_JAGFDR010000003.1"/>
</dbReference>
<reference evidence="1 2" key="1">
    <citation type="submission" date="2019-12" db="EMBL/GenBank/DDBJ databases">
        <title>Draft genome sequence of Pseudomonas otitidis recovered from a chicken carcass.</title>
        <authorList>
            <person name="Vieira T.R."/>
            <person name="Oliviera E.F.C."/>
            <person name="Silva N.M.V."/>
            <person name="Sambrano G.E."/>
            <person name="Cibulski S.P."/>
            <person name="Cardoso M.R.I."/>
        </authorList>
    </citation>
    <scope>NUCLEOTIDE SEQUENCE [LARGE SCALE GENOMIC DNA]</scope>
    <source>
        <strain evidence="1 2">25_K</strain>
    </source>
</reference>
<comment type="caution">
    <text evidence="1">The sequence shown here is derived from an EMBL/GenBank/DDBJ whole genome shotgun (WGS) entry which is preliminary data.</text>
</comment>
<protein>
    <submittedName>
        <fullName evidence="1">Helix-turn-helix domain-containing protein</fullName>
    </submittedName>
</protein>
<dbReference type="CDD" id="cd00093">
    <property type="entry name" value="HTH_XRE"/>
    <property type="match status" value="1"/>
</dbReference>
<dbReference type="Proteomes" id="UP000461288">
    <property type="component" value="Unassembled WGS sequence"/>
</dbReference>
<dbReference type="GO" id="GO:0003677">
    <property type="term" value="F:DNA binding"/>
    <property type="evidence" value="ECO:0007669"/>
    <property type="project" value="InterPro"/>
</dbReference>
<dbReference type="AlphaFoldDB" id="A0A7X3KW79"/>
<dbReference type="EMBL" id="WTFN01000094">
    <property type="protein sequence ID" value="MWK59406.1"/>
    <property type="molecule type" value="Genomic_DNA"/>
</dbReference>
<gene>
    <name evidence="1" type="ORF">GO594_25750</name>
</gene>
<sequence length="73" mass="7878">MSPTKAMEEVVRIVGSKAEVARKLDVKAPTVSQWCSGERPVPAKRALELEKLSGGLVSKAALCPDFPWQQLAS</sequence>
<proteinExistence type="predicted"/>
<evidence type="ECO:0000313" key="2">
    <source>
        <dbReference type="Proteomes" id="UP000461288"/>
    </source>
</evidence>
<dbReference type="InterPro" id="IPR001387">
    <property type="entry name" value="Cro/C1-type_HTH"/>
</dbReference>
<organism evidence="1 2">
    <name type="scientific">Metapseudomonas otitidis</name>
    <dbReference type="NCBI Taxonomy" id="319939"/>
    <lineage>
        <taxon>Bacteria</taxon>
        <taxon>Pseudomonadati</taxon>
        <taxon>Pseudomonadota</taxon>
        <taxon>Gammaproteobacteria</taxon>
        <taxon>Pseudomonadales</taxon>
        <taxon>Pseudomonadaceae</taxon>
        <taxon>Metapseudomonas</taxon>
    </lineage>
</organism>
<evidence type="ECO:0000313" key="1">
    <source>
        <dbReference type="EMBL" id="MWK59406.1"/>
    </source>
</evidence>
<dbReference type="InterPro" id="IPR031856">
    <property type="entry name" value="YdaS_toxin-like"/>
</dbReference>